<keyword evidence="1" id="KW-0472">Membrane</keyword>
<dbReference type="EMBL" id="BMLI01000002">
    <property type="protein sequence ID" value="GGN04804.1"/>
    <property type="molecule type" value="Genomic_DNA"/>
</dbReference>
<proteinExistence type="predicted"/>
<evidence type="ECO:0000313" key="2">
    <source>
        <dbReference type="EMBL" id="GGN04804.1"/>
    </source>
</evidence>
<comment type="caution">
    <text evidence="2">The sequence shown here is derived from an EMBL/GenBank/DDBJ whole genome shotgun (WGS) entry which is preliminary data.</text>
</comment>
<name>A0ABQ2I9X4_9BACT</name>
<evidence type="ECO:0000313" key="3">
    <source>
        <dbReference type="Proteomes" id="UP000632339"/>
    </source>
</evidence>
<reference evidence="3" key="1">
    <citation type="journal article" date="2019" name="Int. J. Syst. Evol. Microbiol.">
        <title>The Global Catalogue of Microorganisms (GCM) 10K type strain sequencing project: providing services to taxonomists for standard genome sequencing and annotation.</title>
        <authorList>
            <consortium name="The Broad Institute Genomics Platform"/>
            <consortium name="The Broad Institute Genome Sequencing Center for Infectious Disease"/>
            <person name="Wu L."/>
            <person name="Ma J."/>
        </authorList>
    </citation>
    <scope>NUCLEOTIDE SEQUENCE [LARGE SCALE GENOMIC DNA]</scope>
    <source>
        <strain evidence="3">CGMCC 1.6375</strain>
    </source>
</reference>
<accession>A0ABQ2I9X4</accession>
<protein>
    <submittedName>
        <fullName evidence="2">Uncharacterized protein</fullName>
    </submittedName>
</protein>
<dbReference type="Proteomes" id="UP000632339">
    <property type="component" value="Unassembled WGS sequence"/>
</dbReference>
<feature type="transmembrane region" description="Helical" evidence="1">
    <location>
        <begin position="45"/>
        <end position="64"/>
    </location>
</feature>
<dbReference type="RefSeq" id="WP_019941096.1">
    <property type="nucleotide sequence ID" value="NZ_BMLI01000002.1"/>
</dbReference>
<evidence type="ECO:0000256" key="1">
    <source>
        <dbReference type="SAM" id="Phobius"/>
    </source>
</evidence>
<gene>
    <name evidence="2" type="ORF">GCM10010967_44790</name>
</gene>
<keyword evidence="3" id="KW-1185">Reference proteome</keyword>
<organism evidence="2 3">
    <name type="scientific">Dyadobacter beijingensis</name>
    <dbReference type="NCBI Taxonomy" id="365489"/>
    <lineage>
        <taxon>Bacteria</taxon>
        <taxon>Pseudomonadati</taxon>
        <taxon>Bacteroidota</taxon>
        <taxon>Cytophagia</taxon>
        <taxon>Cytophagales</taxon>
        <taxon>Spirosomataceae</taxon>
        <taxon>Dyadobacter</taxon>
    </lineage>
</organism>
<keyword evidence="1" id="KW-0812">Transmembrane</keyword>
<keyword evidence="1" id="KW-1133">Transmembrane helix</keyword>
<feature type="transmembrane region" description="Helical" evidence="1">
    <location>
        <begin position="12"/>
        <end position="33"/>
    </location>
</feature>
<sequence>MIHTDFNWTELVNLLLICAALALLAVQCAWLYMRHRHSGRIGIRLLLNVLLWVVVSMWVLGPYFKSPAKSNVGLLVADNVPGEVTGWLRDSLLNARIVAQDRIRESQADTLVILGQAFDASVPGAIRQLRNVPKVKWIPYFAPDELSGLRWKGIVKKGEMQRVEGLIQSVRKQILQIRYGGRTLDSVALVGGDSRFRLAFPAFSEGRTTTTLHLNGRVIDTVRFFSQPEAKLTIRFLLDSPDFETRNLATWLGKNGHSVSYDATLSKNITTSLNINRAKEPDLIVTSPANASGPVVKKAIGNGKSVLFVQMTDPEAEVRGLNEALGTRFQVVRMSNEASVALSPVLNALPFRFQIQSFQTQAAHYPVAAEKTTGKVVVSLLNETFPMQLSGDSVAYAKVWDEIMAWTRPAQGPVMSADAPAFKSIPTKLYLNNFQAIPRRLIIGSDTVFTKMSSLNGHSANATFLPATTGWQPLHDSLHTEIYVQDYSLLRHAAGMQHFVQTAGEATFNTTFEKPQHATRKLPDWVWFTLLMLCLTALWIEPKL</sequence>